<dbReference type="EMBL" id="HACA01032010">
    <property type="protein sequence ID" value="CDW49371.1"/>
    <property type="molecule type" value="Transcribed_RNA"/>
</dbReference>
<organism evidence="2">
    <name type="scientific">Lepeophtheirus salmonis</name>
    <name type="common">Salmon louse</name>
    <name type="synonym">Caligus salmonis</name>
    <dbReference type="NCBI Taxonomy" id="72036"/>
    <lineage>
        <taxon>Eukaryota</taxon>
        <taxon>Metazoa</taxon>
        <taxon>Ecdysozoa</taxon>
        <taxon>Arthropoda</taxon>
        <taxon>Crustacea</taxon>
        <taxon>Multicrustacea</taxon>
        <taxon>Hexanauplia</taxon>
        <taxon>Copepoda</taxon>
        <taxon>Siphonostomatoida</taxon>
        <taxon>Caligidae</taxon>
        <taxon>Lepeophtheirus</taxon>
    </lineage>
</organism>
<proteinExistence type="predicted"/>
<feature type="non-terminal residue" evidence="2">
    <location>
        <position position="1"/>
    </location>
</feature>
<evidence type="ECO:0000256" key="1">
    <source>
        <dbReference type="SAM" id="Phobius"/>
    </source>
</evidence>
<keyword evidence="1" id="KW-0472">Membrane</keyword>
<sequence>IITASDKSGFYYKIYTFLFFQSPLTKSGIMKYFLTILVIFLVLGAITKGSPSLSNDNLLSRLNVPKALKKGVECDGTPCGDYCCMAGGPPICCPSNNHCAFKASDCDLVEKQINLHKLRAMYGVGTQGGSGFY</sequence>
<protein>
    <submittedName>
        <fullName evidence="2">Uncharacterized protein</fullName>
    </submittedName>
</protein>
<keyword evidence="1" id="KW-1133">Transmembrane helix</keyword>
<accession>A0A0K2VHG2</accession>
<dbReference type="AlphaFoldDB" id="A0A0K2VHG2"/>
<keyword evidence="1" id="KW-0812">Transmembrane</keyword>
<evidence type="ECO:0000313" key="2">
    <source>
        <dbReference type="EMBL" id="CDW49371.1"/>
    </source>
</evidence>
<name>A0A0K2VHG2_LEPSM</name>
<reference evidence="2" key="1">
    <citation type="submission" date="2014-05" db="EMBL/GenBank/DDBJ databases">
        <authorList>
            <person name="Chronopoulou M."/>
        </authorList>
    </citation>
    <scope>NUCLEOTIDE SEQUENCE</scope>
    <source>
        <tissue evidence="2">Whole organism</tissue>
    </source>
</reference>
<feature type="transmembrane region" description="Helical" evidence="1">
    <location>
        <begin position="29"/>
        <end position="46"/>
    </location>
</feature>